<sequence length="336" mass="37591">MNYPLPTGVPGYLRVAKFWIVRDIGSCWPQLINNMTSKTVLVTAATGTVGKLLVRVLLEEQWNVHALVRSQDSEVSQELHALGVKVFKGDFNDLNSIRTAAQGVEGVFVNAVPTMGSTMEVTHVENVITACKDAGVNTAVYMSAYMVERRKEIPGYDPKTSVFENKATAEERIANAGFKYWTVVRPCTFMDNFFGRISAIQFPHLQKEHVLVATLKESTKIPLVDSLVIAKFCQAALSDPEQYNEKIIDLAPEALTLPEIAEKVTRNIGIEAKAECLSFEDAKNRGCFPPILGLWEAFNLLQPSDTRDQLQEYQIKLNTFDDYLQRNKQSVMAYFG</sequence>
<evidence type="ECO:0000313" key="5">
    <source>
        <dbReference type="Proteomes" id="UP001206595"/>
    </source>
</evidence>
<dbReference type="Gene3D" id="3.40.50.720">
    <property type="entry name" value="NAD(P)-binding Rossmann-like Domain"/>
    <property type="match status" value="1"/>
</dbReference>
<name>A0AAD5HFP9_UMBRA</name>
<comment type="caution">
    <text evidence="4">The sequence shown here is derived from an EMBL/GenBank/DDBJ whole genome shotgun (WGS) entry which is preliminary data.</text>
</comment>
<keyword evidence="5" id="KW-1185">Reference proteome</keyword>
<reference evidence="4" key="1">
    <citation type="submission" date="2021-06" db="EMBL/GenBank/DDBJ databases">
        <authorList>
            <consortium name="DOE Joint Genome Institute"/>
            <person name="Mondo S.J."/>
            <person name="Amses K.R."/>
            <person name="Simmons D.R."/>
            <person name="Longcore J.E."/>
            <person name="Seto K."/>
            <person name="Alves G.H."/>
            <person name="Bonds A.E."/>
            <person name="Quandt C.A."/>
            <person name="Davis W.J."/>
            <person name="Chang Y."/>
            <person name="Letcher P.M."/>
            <person name="Powell M.J."/>
            <person name="Kuo A."/>
            <person name="Labutti K."/>
            <person name="Pangilinan J."/>
            <person name="Andreopoulos W."/>
            <person name="Tritt A."/>
            <person name="Riley R."/>
            <person name="Hundley H."/>
            <person name="Johnson J."/>
            <person name="Lipzen A."/>
            <person name="Barry K."/>
            <person name="Berbee M.L."/>
            <person name="Buchler N.E."/>
            <person name="Grigoriev I.V."/>
            <person name="Spatafora J.W."/>
            <person name="Stajich J.E."/>
            <person name="James T.Y."/>
        </authorList>
    </citation>
    <scope>NUCLEOTIDE SEQUENCE</scope>
    <source>
        <strain evidence="4">AG</strain>
    </source>
</reference>
<dbReference type="InterPro" id="IPR008030">
    <property type="entry name" value="NmrA-like"/>
</dbReference>
<evidence type="ECO:0000256" key="1">
    <source>
        <dbReference type="ARBA" id="ARBA00006328"/>
    </source>
</evidence>
<dbReference type="GeneID" id="75911873"/>
<evidence type="ECO:0000313" key="4">
    <source>
        <dbReference type="EMBL" id="KAI8582645.1"/>
    </source>
</evidence>
<dbReference type="SUPFAM" id="SSF51735">
    <property type="entry name" value="NAD(P)-binding Rossmann-fold domains"/>
    <property type="match status" value="1"/>
</dbReference>
<accession>A0AAD5HFP9</accession>
<dbReference type="AlphaFoldDB" id="A0AAD5HFP9"/>
<dbReference type="Pfam" id="PF05368">
    <property type="entry name" value="NmrA"/>
    <property type="match status" value="1"/>
</dbReference>
<comment type="similarity">
    <text evidence="1">Belongs to the NmrA-type oxidoreductase family.</text>
</comment>
<evidence type="ECO:0000259" key="3">
    <source>
        <dbReference type="Pfam" id="PF05368"/>
    </source>
</evidence>
<dbReference type="InterPro" id="IPR051164">
    <property type="entry name" value="NmrA-like_oxidored"/>
</dbReference>
<dbReference type="RefSeq" id="XP_051447649.1">
    <property type="nucleotide sequence ID" value="XM_051586525.1"/>
</dbReference>
<dbReference type="PANTHER" id="PTHR42748">
    <property type="entry name" value="NITROGEN METABOLITE REPRESSION PROTEIN NMRA FAMILY MEMBER"/>
    <property type="match status" value="1"/>
</dbReference>
<proteinExistence type="inferred from homology"/>
<dbReference type="PANTHER" id="PTHR42748:SF7">
    <property type="entry name" value="NMRA LIKE REDOX SENSOR 1-RELATED"/>
    <property type="match status" value="1"/>
</dbReference>
<gene>
    <name evidence="4" type="ORF">K450DRAFT_226291</name>
</gene>
<keyword evidence="2" id="KW-0521">NADP</keyword>
<evidence type="ECO:0000256" key="2">
    <source>
        <dbReference type="ARBA" id="ARBA00022857"/>
    </source>
</evidence>
<dbReference type="Proteomes" id="UP001206595">
    <property type="component" value="Unassembled WGS sequence"/>
</dbReference>
<dbReference type="GO" id="GO:0005634">
    <property type="term" value="C:nucleus"/>
    <property type="evidence" value="ECO:0007669"/>
    <property type="project" value="TreeGrafter"/>
</dbReference>
<reference evidence="4" key="2">
    <citation type="journal article" date="2022" name="Proc. Natl. Acad. Sci. U.S.A.">
        <title>Diploid-dominant life cycles characterize the early evolution of Fungi.</title>
        <authorList>
            <person name="Amses K.R."/>
            <person name="Simmons D.R."/>
            <person name="Longcore J.E."/>
            <person name="Mondo S.J."/>
            <person name="Seto K."/>
            <person name="Jeronimo G.H."/>
            <person name="Bonds A.E."/>
            <person name="Quandt C.A."/>
            <person name="Davis W.J."/>
            <person name="Chang Y."/>
            <person name="Federici B.A."/>
            <person name="Kuo A."/>
            <person name="LaButti K."/>
            <person name="Pangilinan J."/>
            <person name="Andreopoulos W."/>
            <person name="Tritt A."/>
            <person name="Riley R."/>
            <person name="Hundley H."/>
            <person name="Johnson J."/>
            <person name="Lipzen A."/>
            <person name="Barry K."/>
            <person name="Lang B.F."/>
            <person name="Cuomo C.A."/>
            <person name="Buchler N.E."/>
            <person name="Grigoriev I.V."/>
            <person name="Spatafora J.W."/>
            <person name="Stajich J.E."/>
            <person name="James T.Y."/>
        </authorList>
    </citation>
    <scope>NUCLEOTIDE SEQUENCE</scope>
    <source>
        <strain evidence="4">AG</strain>
    </source>
</reference>
<dbReference type="InterPro" id="IPR036291">
    <property type="entry name" value="NAD(P)-bd_dom_sf"/>
</dbReference>
<organism evidence="4 5">
    <name type="scientific">Umbelopsis ramanniana AG</name>
    <dbReference type="NCBI Taxonomy" id="1314678"/>
    <lineage>
        <taxon>Eukaryota</taxon>
        <taxon>Fungi</taxon>
        <taxon>Fungi incertae sedis</taxon>
        <taxon>Mucoromycota</taxon>
        <taxon>Mucoromycotina</taxon>
        <taxon>Umbelopsidomycetes</taxon>
        <taxon>Umbelopsidales</taxon>
        <taxon>Umbelopsidaceae</taxon>
        <taxon>Umbelopsis</taxon>
    </lineage>
</organism>
<feature type="domain" description="NmrA-like" evidence="3">
    <location>
        <begin position="37"/>
        <end position="284"/>
    </location>
</feature>
<dbReference type="EMBL" id="MU620899">
    <property type="protein sequence ID" value="KAI8582645.1"/>
    <property type="molecule type" value="Genomic_DNA"/>
</dbReference>
<protein>
    <recommendedName>
        <fullName evidence="3">NmrA-like domain-containing protein</fullName>
    </recommendedName>
</protein>